<dbReference type="AlphaFoldDB" id="A0A101GRI3"/>
<comment type="caution">
    <text evidence="3">The sequence shown here is derived from an EMBL/GenBank/DDBJ whole genome shotgun (WGS) entry which is preliminary data.</text>
</comment>
<keyword evidence="3" id="KW-0808">Transferase</keyword>
<sequence length="697" mass="77958">MTSVRLRAVGDVLLWIRNDKKPFALIQDELRQKDLLFGNLETVLSESGTESRKRWVNTTPPEAGEYLKDAGFDILSVANNHTLDRGREGFEKTLEGLETRGIAYIGGARGDDPPGGLVVERNGIRLGFLGYTSGRFRSPPGVTVAKLKKKAIINDIRALKDRCDHIVVSLHWGIENTYYPSPGQVRLARALIDAGAALVLGHHSHTIQGLERYNNGLIAYSLGNFQFDTEIFKEEINSTMILSVDFDRHGIRDYAVTPCVINGDFQPEVAEGRTREKVQHWIGKCSDRVQNGEVSRKWWFEQIGEDYLTYNLESYRHENGHEITVYTTNRSIYPNDLPTNHLTGVDGMDVYYFENLRKYTRGTILPVMPYRMPAVARKEIGKFDLVHIHDHRTMLTVIASHYARKYGVPYVLQAHGALPQDTGSTRMKRLFDRFWSKKVILGAAGVIALNETEAERYRDLGVAEGKITIVPNGIDLAEYPDLPDRGRFRAAWGIDDATKVVLYLGRLDPTKGIDLLIRSFALVAREEGDAVLMLVGGDMGHNDEFRQRVRSLGLDDRVVFTGFVSKEDKMAAYTDADVFVTPRFTGFPVTFLEACLCGTPIVTTGKGDLLGWIDNTVGFNTRCTPEALADSIGRLLADDALRAGFGEKAKELVRTRYNWQTIVHDIETFYAQVAGSTEGSTQAELSRGAIPKAPDTF</sequence>
<dbReference type="InterPro" id="IPR001296">
    <property type="entry name" value="Glyco_trans_1"/>
</dbReference>
<dbReference type="CDD" id="cd07381">
    <property type="entry name" value="MPP_CapA"/>
    <property type="match status" value="1"/>
</dbReference>
<dbReference type="PATRIC" id="fig|2198.4.peg.643"/>
<dbReference type="InterPro" id="IPR052169">
    <property type="entry name" value="CW_Biosynth-Accessory"/>
</dbReference>
<dbReference type="InterPro" id="IPR019079">
    <property type="entry name" value="Capsule_synth_CapA"/>
</dbReference>
<protein>
    <submittedName>
        <fullName evidence="3">Glycosyl transferase, group 1</fullName>
    </submittedName>
</protein>
<evidence type="ECO:0000313" key="3">
    <source>
        <dbReference type="EMBL" id="KUK63303.1"/>
    </source>
</evidence>
<evidence type="ECO:0000259" key="2">
    <source>
        <dbReference type="SMART" id="SM00854"/>
    </source>
</evidence>
<dbReference type="GO" id="GO:0016757">
    <property type="term" value="F:glycosyltransferase activity"/>
    <property type="evidence" value="ECO:0007669"/>
    <property type="project" value="InterPro"/>
</dbReference>
<dbReference type="InterPro" id="IPR028098">
    <property type="entry name" value="Glyco_trans_4-like_N"/>
</dbReference>
<dbReference type="SUPFAM" id="SSF53756">
    <property type="entry name" value="UDP-Glycosyltransferase/glycogen phosphorylase"/>
    <property type="match status" value="1"/>
</dbReference>
<gene>
    <name evidence="3" type="ORF">XD82_0403</name>
</gene>
<dbReference type="Gene3D" id="3.40.50.2000">
    <property type="entry name" value="Glycogen Phosphorylase B"/>
    <property type="match status" value="2"/>
</dbReference>
<dbReference type="SUPFAM" id="SSF56300">
    <property type="entry name" value="Metallo-dependent phosphatases"/>
    <property type="match status" value="1"/>
</dbReference>
<proteinExistence type="inferred from homology"/>
<dbReference type="PANTHER" id="PTHR33393">
    <property type="entry name" value="POLYGLUTAMINE SYNTHESIS ACCESSORY PROTEIN RV0574C-RELATED"/>
    <property type="match status" value="1"/>
</dbReference>
<reference evidence="4" key="1">
    <citation type="journal article" date="2015" name="MBio">
        <title>Genome-Resolved Metagenomic Analysis Reveals Roles for Candidate Phyla and Other Microbial Community Members in Biogeochemical Transformations in Oil Reservoirs.</title>
        <authorList>
            <person name="Hu P."/>
            <person name="Tom L."/>
            <person name="Singh A."/>
            <person name="Thomas B.C."/>
            <person name="Baker B.J."/>
            <person name="Piceno Y.M."/>
            <person name="Andersen G.L."/>
            <person name="Banfield J.F."/>
        </authorList>
    </citation>
    <scope>NUCLEOTIDE SEQUENCE [LARGE SCALE GENOMIC DNA]</scope>
</reference>
<dbReference type="EMBL" id="LGGD01000032">
    <property type="protein sequence ID" value="KUK63303.1"/>
    <property type="molecule type" value="Genomic_DNA"/>
</dbReference>
<dbReference type="Pfam" id="PF09587">
    <property type="entry name" value="PGA_cap"/>
    <property type="match status" value="1"/>
</dbReference>
<dbReference type="Gene3D" id="3.60.21.10">
    <property type="match status" value="1"/>
</dbReference>
<name>A0A101GRI3_9EURY</name>
<comment type="similarity">
    <text evidence="1">Belongs to the CapA family.</text>
</comment>
<dbReference type="Pfam" id="PF13439">
    <property type="entry name" value="Glyco_transf_4"/>
    <property type="match status" value="1"/>
</dbReference>
<dbReference type="Pfam" id="PF00534">
    <property type="entry name" value="Glycos_transf_1"/>
    <property type="match status" value="1"/>
</dbReference>
<evidence type="ECO:0000313" key="4">
    <source>
        <dbReference type="Proteomes" id="UP000054323"/>
    </source>
</evidence>
<dbReference type="PANTHER" id="PTHR33393:SF11">
    <property type="entry name" value="POLYGLUTAMINE SYNTHESIS ACCESSORY PROTEIN RV0574C-RELATED"/>
    <property type="match status" value="1"/>
</dbReference>
<dbReference type="SMART" id="SM00854">
    <property type="entry name" value="PGA_cap"/>
    <property type="match status" value="1"/>
</dbReference>
<accession>A0A101GRI3</accession>
<organism evidence="3 4">
    <name type="scientific">Methanoculleus marisnigri</name>
    <dbReference type="NCBI Taxonomy" id="2198"/>
    <lineage>
        <taxon>Archaea</taxon>
        <taxon>Methanobacteriati</taxon>
        <taxon>Methanobacteriota</taxon>
        <taxon>Stenosarchaea group</taxon>
        <taxon>Methanomicrobia</taxon>
        <taxon>Methanomicrobiales</taxon>
        <taxon>Methanomicrobiaceae</taxon>
        <taxon>Methanoculleus</taxon>
    </lineage>
</organism>
<feature type="domain" description="Capsule synthesis protein CapA" evidence="2">
    <location>
        <begin position="5"/>
        <end position="229"/>
    </location>
</feature>
<dbReference type="Proteomes" id="UP000054323">
    <property type="component" value="Unassembled WGS sequence"/>
</dbReference>
<dbReference type="InterPro" id="IPR029052">
    <property type="entry name" value="Metallo-depent_PP-like"/>
</dbReference>
<evidence type="ECO:0000256" key="1">
    <source>
        <dbReference type="ARBA" id="ARBA00005662"/>
    </source>
</evidence>